<sequence>MATQQGQHSKSIKLIPDVVTSRTCQRWFKRFREGDFSLEDKPRSGRPQEVSNDELLKVVEENPRVTTEELAIMFDCSNSTIFEHLKSLGKKCKAGRWVPHTLTANNRAQRLSICTSLLLKTKKQTVS</sequence>
<dbReference type="Pfam" id="PF17906">
    <property type="entry name" value="HTH_48"/>
    <property type="match status" value="1"/>
</dbReference>
<dbReference type="KEGG" id="dpte:113795278"/>
<keyword evidence="2" id="KW-1185">Reference proteome</keyword>
<dbReference type="GO" id="GO:0005634">
    <property type="term" value="C:nucleus"/>
    <property type="evidence" value="ECO:0007669"/>
    <property type="project" value="TreeGrafter"/>
</dbReference>
<dbReference type="GO" id="GO:0000014">
    <property type="term" value="F:single-stranded DNA endodeoxyribonuclease activity"/>
    <property type="evidence" value="ECO:0007669"/>
    <property type="project" value="TreeGrafter"/>
</dbReference>
<dbReference type="AlphaFoldDB" id="A0A6P6Y9M0"/>
<dbReference type="GO" id="GO:0042800">
    <property type="term" value="F:histone H3K4 methyltransferase activity"/>
    <property type="evidence" value="ECO:0007669"/>
    <property type="project" value="TreeGrafter"/>
</dbReference>
<protein>
    <submittedName>
        <fullName evidence="3">Histone-lysine N-methyltransferase SETMAR-like</fullName>
    </submittedName>
</protein>
<dbReference type="OrthoDB" id="6431778at2759"/>
<dbReference type="OMA" id="IPGDETW"/>
<reference evidence="3" key="1">
    <citation type="submission" date="2025-08" db="UniProtKB">
        <authorList>
            <consortium name="RefSeq"/>
        </authorList>
    </citation>
    <scope>IDENTIFICATION</scope>
    <source>
        <strain evidence="3">Airmid</strain>
    </source>
</reference>
<accession>A0A6P6Y9M0</accession>
<dbReference type="InterPro" id="IPR036388">
    <property type="entry name" value="WH-like_DNA-bd_sf"/>
</dbReference>
<dbReference type="GO" id="GO:0044774">
    <property type="term" value="P:mitotic DNA integrity checkpoint signaling"/>
    <property type="evidence" value="ECO:0007669"/>
    <property type="project" value="TreeGrafter"/>
</dbReference>
<dbReference type="InterPro" id="IPR041426">
    <property type="entry name" value="Mos1_HTH"/>
</dbReference>
<gene>
    <name evidence="3" type="primary">LOC113795278</name>
</gene>
<name>A0A6P6Y9M0_DERPT</name>
<dbReference type="InterPro" id="IPR052709">
    <property type="entry name" value="Transposase-MT_Hybrid"/>
</dbReference>
<organism evidence="2 3">
    <name type="scientific">Dermatophagoides pteronyssinus</name>
    <name type="common">European house dust mite</name>
    <dbReference type="NCBI Taxonomy" id="6956"/>
    <lineage>
        <taxon>Eukaryota</taxon>
        <taxon>Metazoa</taxon>
        <taxon>Ecdysozoa</taxon>
        <taxon>Arthropoda</taxon>
        <taxon>Chelicerata</taxon>
        <taxon>Arachnida</taxon>
        <taxon>Acari</taxon>
        <taxon>Acariformes</taxon>
        <taxon>Sarcoptiformes</taxon>
        <taxon>Astigmata</taxon>
        <taxon>Psoroptidia</taxon>
        <taxon>Analgoidea</taxon>
        <taxon>Pyroglyphidae</taxon>
        <taxon>Dermatophagoidinae</taxon>
        <taxon>Dermatophagoides</taxon>
    </lineage>
</organism>
<evidence type="ECO:0000313" key="3">
    <source>
        <dbReference type="RefSeq" id="XP_027201274.1"/>
    </source>
</evidence>
<dbReference type="GO" id="GO:0044547">
    <property type="term" value="F:DNA topoisomerase binding"/>
    <property type="evidence" value="ECO:0007669"/>
    <property type="project" value="TreeGrafter"/>
</dbReference>
<feature type="domain" description="Mos1 transposase HTH" evidence="1">
    <location>
        <begin position="17"/>
        <end position="35"/>
    </location>
</feature>
<dbReference type="PANTHER" id="PTHR46060:SF2">
    <property type="entry name" value="HISTONE-LYSINE N-METHYLTRANSFERASE SETMAR"/>
    <property type="match status" value="1"/>
</dbReference>
<dbReference type="GO" id="GO:0031297">
    <property type="term" value="P:replication fork processing"/>
    <property type="evidence" value="ECO:0007669"/>
    <property type="project" value="TreeGrafter"/>
</dbReference>
<proteinExistence type="predicted"/>
<evidence type="ECO:0000259" key="1">
    <source>
        <dbReference type="Pfam" id="PF17906"/>
    </source>
</evidence>
<dbReference type="GO" id="GO:0046975">
    <property type="term" value="F:histone H3K36 methyltransferase activity"/>
    <property type="evidence" value="ECO:0007669"/>
    <property type="project" value="TreeGrafter"/>
</dbReference>
<evidence type="ECO:0000313" key="2">
    <source>
        <dbReference type="Proteomes" id="UP000515146"/>
    </source>
</evidence>
<dbReference type="RefSeq" id="XP_027201274.1">
    <property type="nucleotide sequence ID" value="XM_027345473.1"/>
</dbReference>
<dbReference type="Proteomes" id="UP000515146">
    <property type="component" value="Unplaced"/>
</dbReference>
<dbReference type="GO" id="GO:0000793">
    <property type="term" value="C:condensed chromosome"/>
    <property type="evidence" value="ECO:0007669"/>
    <property type="project" value="TreeGrafter"/>
</dbReference>
<dbReference type="InParanoid" id="A0A6P6Y9M0"/>
<dbReference type="GO" id="GO:0006303">
    <property type="term" value="P:double-strand break repair via nonhomologous end joining"/>
    <property type="evidence" value="ECO:0007669"/>
    <property type="project" value="TreeGrafter"/>
</dbReference>
<dbReference type="GO" id="GO:0000729">
    <property type="term" value="P:DNA double-strand break processing"/>
    <property type="evidence" value="ECO:0007669"/>
    <property type="project" value="TreeGrafter"/>
</dbReference>
<dbReference type="GO" id="GO:0015074">
    <property type="term" value="P:DNA integration"/>
    <property type="evidence" value="ECO:0007669"/>
    <property type="project" value="TreeGrafter"/>
</dbReference>
<dbReference type="GO" id="GO:0003697">
    <property type="term" value="F:single-stranded DNA binding"/>
    <property type="evidence" value="ECO:0007669"/>
    <property type="project" value="TreeGrafter"/>
</dbReference>
<dbReference type="GO" id="GO:0035861">
    <property type="term" value="C:site of double-strand break"/>
    <property type="evidence" value="ECO:0007669"/>
    <property type="project" value="TreeGrafter"/>
</dbReference>
<dbReference type="PANTHER" id="PTHR46060">
    <property type="entry name" value="MARINER MOS1 TRANSPOSASE-LIKE PROTEIN"/>
    <property type="match status" value="1"/>
</dbReference>
<dbReference type="GO" id="GO:0003690">
    <property type="term" value="F:double-stranded DNA binding"/>
    <property type="evidence" value="ECO:0007669"/>
    <property type="project" value="TreeGrafter"/>
</dbReference>
<dbReference type="Gene3D" id="1.10.10.10">
    <property type="entry name" value="Winged helix-like DNA-binding domain superfamily/Winged helix DNA-binding domain"/>
    <property type="match status" value="1"/>
</dbReference>